<dbReference type="EMBL" id="GFTR01000390">
    <property type="protein sequence ID" value="JAW16036.1"/>
    <property type="molecule type" value="Transcribed_RNA"/>
</dbReference>
<evidence type="ECO:0000256" key="1">
    <source>
        <dbReference type="SAM" id="SignalP"/>
    </source>
</evidence>
<dbReference type="AlphaFoldDB" id="A0A224XU14"/>
<feature type="signal peptide" evidence="1">
    <location>
        <begin position="1"/>
        <end position="19"/>
    </location>
</feature>
<proteinExistence type="predicted"/>
<accession>A0A224XU14</accession>
<name>A0A224XU14_9HEMI</name>
<protein>
    <submittedName>
        <fullName evidence="2">Putative secreted protein</fullName>
    </submittedName>
</protein>
<organism evidence="2">
    <name type="scientific">Panstrongylus lignarius</name>
    <dbReference type="NCBI Taxonomy" id="156445"/>
    <lineage>
        <taxon>Eukaryota</taxon>
        <taxon>Metazoa</taxon>
        <taxon>Ecdysozoa</taxon>
        <taxon>Arthropoda</taxon>
        <taxon>Hexapoda</taxon>
        <taxon>Insecta</taxon>
        <taxon>Pterygota</taxon>
        <taxon>Neoptera</taxon>
        <taxon>Paraneoptera</taxon>
        <taxon>Hemiptera</taxon>
        <taxon>Heteroptera</taxon>
        <taxon>Panheteroptera</taxon>
        <taxon>Cimicomorpha</taxon>
        <taxon>Reduviidae</taxon>
        <taxon>Triatominae</taxon>
        <taxon>Panstrongylus</taxon>
    </lineage>
</organism>
<feature type="chain" id="PRO_5012443203" evidence="1">
    <location>
        <begin position="20"/>
        <end position="72"/>
    </location>
</feature>
<keyword evidence="1" id="KW-0732">Signal</keyword>
<reference evidence="2" key="1">
    <citation type="journal article" date="2018" name="PLoS Negl. Trop. Dis.">
        <title>An insight into the salivary gland and fat body transcriptome of Panstrongylus lignarius (Hemiptera: Heteroptera), the main vector of Chagas disease in Peru.</title>
        <authorList>
            <person name="Nevoa J.C."/>
            <person name="Mendes M.T."/>
            <person name="da Silva M.V."/>
            <person name="Soares S.C."/>
            <person name="Oliveira C.J.F."/>
            <person name="Ribeiro J.M.C."/>
        </authorList>
    </citation>
    <scope>NUCLEOTIDE SEQUENCE</scope>
</reference>
<sequence length="72" mass="7656">MRVIHIVLIALSIVASTMTAQKCEPDICDRVKVKCDSKAFTPCNGTTLPRGGAFCGCCPVCIPKENASQPNC</sequence>
<evidence type="ECO:0000313" key="2">
    <source>
        <dbReference type="EMBL" id="JAW16036.1"/>
    </source>
</evidence>